<comment type="caution">
    <text evidence="1">The sequence shown here is derived from an EMBL/GenBank/DDBJ whole genome shotgun (WGS) entry which is preliminary data.</text>
</comment>
<sequence length="244" mass="27595">MNKKMTFILSFFGIIGFILLQAGNKSTVANGHQDLPAMAKILKAENIMINEWSLYAREKMDASFQEETANDLMEQFSDWEWSTSFDAKHKEFKAISASSKFQEIIRIVSSPENLQAPAYVIYEVKGPGWGKDAETFMKNQFPERLSDIFRGNATIFSCIKGEFNDNIEKALPNNVNRLLHAFNGKEIEALKENKFISLSAYSPLFTTSIKKNQDRMNLQIAVRDDGLGDKTAVVIGTPIITIEY</sequence>
<dbReference type="EMBL" id="AFEU01000002">
    <property type="protein sequence ID" value="EIJ80333.1"/>
    <property type="molecule type" value="Genomic_DNA"/>
</dbReference>
<dbReference type="InterPro" id="IPR014794">
    <property type="entry name" value="DUF1779"/>
</dbReference>
<organism evidence="1 2">
    <name type="scientific">Bacillus methanolicus PB1</name>
    <dbReference type="NCBI Taxonomy" id="997296"/>
    <lineage>
        <taxon>Bacteria</taxon>
        <taxon>Bacillati</taxon>
        <taxon>Bacillota</taxon>
        <taxon>Bacilli</taxon>
        <taxon>Bacillales</taxon>
        <taxon>Bacillaceae</taxon>
        <taxon>Bacillus</taxon>
    </lineage>
</organism>
<proteinExistence type="predicted"/>
<name>I3E1G2_BACMT</name>
<dbReference type="eggNOG" id="ENOG5033GA6">
    <property type="taxonomic scope" value="Bacteria"/>
</dbReference>
<reference evidence="1 2" key="1">
    <citation type="journal article" date="2012" name="Appl. Environ. Microbiol.">
        <title>Genome Sequence of Thermotolerant Bacillus methanolicus: Features and Regulation Related to Methylotrophy and Production of L-Lysine and L-Glutamate from Methanol.</title>
        <authorList>
            <person name="Heggeset T.M."/>
            <person name="Krog A."/>
            <person name="Balzer S."/>
            <person name="Wentzel A."/>
            <person name="Ellingsen T.E."/>
            <person name="Brautaset T."/>
        </authorList>
    </citation>
    <scope>NUCLEOTIDE SEQUENCE [LARGE SCALE GENOMIC DNA]</scope>
    <source>
        <strain evidence="1 2">PB1</strain>
    </source>
</reference>
<dbReference type="PATRIC" id="fig|997296.3.peg.1747"/>
<evidence type="ECO:0008006" key="3">
    <source>
        <dbReference type="Google" id="ProtNLM"/>
    </source>
</evidence>
<dbReference type="SUPFAM" id="SSF143842">
    <property type="entry name" value="YwmB-like"/>
    <property type="match status" value="1"/>
</dbReference>
<dbReference type="STRING" id="997296.PB1_08227"/>
<dbReference type="InterPro" id="IPR036209">
    <property type="entry name" value="YwmB-like_sf"/>
</dbReference>
<dbReference type="Pfam" id="PF08680">
    <property type="entry name" value="DUF1779"/>
    <property type="match status" value="1"/>
</dbReference>
<accession>I3E1G2</accession>
<protein>
    <recommendedName>
        <fullName evidence="3">YwmB</fullName>
    </recommendedName>
</protein>
<dbReference type="Gene3D" id="3.30.2030.10">
    <property type="entry name" value="YwmB-like"/>
    <property type="match status" value="1"/>
</dbReference>
<dbReference type="RefSeq" id="WP_003351777.1">
    <property type="nucleotide sequence ID" value="NZ_AFEU01000002.1"/>
</dbReference>
<gene>
    <name evidence="1" type="ORF">PB1_08227</name>
</gene>
<evidence type="ECO:0000313" key="2">
    <source>
        <dbReference type="Proteomes" id="UP000010523"/>
    </source>
</evidence>
<dbReference type="Gene3D" id="3.30.360.40">
    <property type="entry name" value="YwmB-like"/>
    <property type="match status" value="1"/>
</dbReference>
<evidence type="ECO:0000313" key="1">
    <source>
        <dbReference type="EMBL" id="EIJ80333.1"/>
    </source>
</evidence>
<dbReference type="OrthoDB" id="2374820at2"/>
<dbReference type="AlphaFoldDB" id="I3E1G2"/>
<dbReference type="Proteomes" id="UP000010523">
    <property type="component" value="Unassembled WGS sequence"/>
</dbReference>
<keyword evidence="2" id="KW-1185">Reference proteome</keyword>